<dbReference type="Pfam" id="PF13886">
    <property type="entry name" value="TM7S3_TM198"/>
    <property type="match status" value="1"/>
</dbReference>
<evidence type="ECO:0000313" key="8">
    <source>
        <dbReference type="Proteomes" id="UP000515152"/>
    </source>
</evidence>
<evidence type="ECO:0000256" key="2">
    <source>
        <dbReference type="ARBA" id="ARBA00022692"/>
    </source>
</evidence>
<evidence type="ECO:0000259" key="7">
    <source>
        <dbReference type="Pfam" id="PF13886"/>
    </source>
</evidence>
<feature type="chain" id="PRO_5028011179" evidence="6">
    <location>
        <begin position="44"/>
        <end position="583"/>
    </location>
</feature>
<feature type="transmembrane region" description="Helical" evidence="5">
    <location>
        <begin position="501"/>
        <end position="520"/>
    </location>
</feature>
<feature type="transmembrane region" description="Helical" evidence="5">
    <location>
        <begin position="447"/>
        <end position="467"/>
    </location>
</feature>
<reference evidence="9" key="1">
    <citation type="submission" date="2025-08" db="UniProtKB">
        <authorList>
            <consortium name="RefSeq"/>
        </authorList>
    </citation>
    <scope>IDENTIFICATION</scope>
</reference>
<dbReference type="GO" id="GO:0043069">
    <property type="term" value="P:negative regulation of programmed cell death"/>
    <property type="evidence" value="ECO:0007669"/>
    <property type="project" value="TreeGrafter"/>
</dbReference>
<evidence type="ECO:0000256" key="4">
    <source>
        <dbReference type="ARBA" id="ARBA00023136"/>
    </source>
</evidence>
<evidence type="ECO:0000313" key="9">
    <source>
        <dbReference type="RefSeq" id="XP_012679962.1"/>
    </source>
</evidence>
<evidence type="ECO:0000256" key="3">
    <source>
        <dbReference type="ARBA" id="ARBA00022989"/>
    </source>
</evidence>
<evidence type="ECO:0000256" key="1">
    <source>
        <dbReference type="ARBA" id="ARBA00004141"/>
    </source>
</evidence>
<protein>
    <submittedName>
        <fullName evidence="9">Transmembrane 7 superfamily member 3</fullName>
    </submittedName>
</protein>
<proteinExistence type="predicted"/>
<dbReference type="OrthoDB" id="5967337at2759"/>
<dbReference type="Pfam" id="PF25992">
    <property type="entry name" value="Ig_TM7SF3_N"/>
    <property type="match status" value="1"/>
</dbReference>
<keyword evidence="6" id="KW-0732">Signal</keyword>
<dbReference type="CTD" id="51768"/>
<feature type="transmembrane region" description="Helical" evidence="5">
    <location>
        <begin position="422"/>
        <end position="440"/>
    </location>
</feature>
<comment type="subcellular location">
    <subcellularLocation>
        <location evidence="1">Membrane</location>
        <topology evidence="1">Multi-pass membrane protein</topology>
    </subcellularLocation>
</comment>
<dbReference type="AlphaFoldDB" id="A0A6P3VTG2"/>
<dbReference type="Proteomes" id="UP000515152">
    <property type="component" value="Chromosome 16"/>
</dbReference>
<keyword evidence="3 5" id="KW-1133">Transmembrane helix</keyword>
<feature type="transmembrane region" description="Helical" evidence="5">
    <location>
        <begin position="362"/>
        <end position="383"/>
    </location>
</feature>
<dbReference type="InterPro" id="IPR025256">
    <property type="entry name" value="TM7S3/TM198-like_dom"/>
</dbReference>
<sequence length="583" mass="65349">MVNQEVFAHSGNVRNYVVGPKKMPHFWTFVLLIFSILCDEFFAQDENRVVFSFGTFQNVSVPENGSVQVVVSRIPTDVSFITLQFHTQHHNATLSYNRVPLPGFSLTAADTGLLSTLTPTQSSLSWFLLSPDGDMVAGTGVILPYTNRDPVPGACNMEFDLDIDPNVYLHYNLFETIITFAPANIGYVRGASPPECDVDTGPGTRWRLEYDIYQYFLPESDLSEQSLIVSLERVANVLSLREHGKRVITLTSNDRTTMAFSSIPGQGVIYSVIVRDPLLNTSASYIPAHTYACSFASKLDDCATLGKISTKVFFTIVGVAGLIVCFFGHRFFKCELFCMGFAFSAFFFFVLITRTTTQDYDIRLALTALIGTVGGVFLVMCWWRFGSVMACVMVVGLLLGFLLASSVFFTPLGDLDVFRSDAVFWVTFCCFVLVVPILFVRWPREGNIIACGVAGAYAVVLAVNAYIYTSLSYITLDILKRFLNNNFNRAFISVPFQDIDFILITVWVVLGVSGIVLQLYRERNRPFFPPSPYLMWRQGRERRKTNVLDPSHHTPSFPTRLIDRIRQLTCRPEPAGESTPLLL</sequence>
<feature type="transmembrane region" description="Helical" evidence="5">
    <location>
        <begin position="312"/>
        <end position="329"/>
    </location>
</feature>
<dbReference type="PANTHER" id="PTHR15937:SF3">
    <property type="entry name" value="TRANSMEMBRANE 7 SUPERFAMILY MEMBER 3"/>
    <property type="match status" value="1"/>
</dbReference>
<organism evidence="8 9">
    <name type="scientific">Clupea harengus</name>
    <name type="common">Atlantic herring</name>
    <dbReference type="NCBI Taxonomy" id="7950"/>
    <lineage>
        <taxon>Eukaryota</taxon>
        <taxon>Metazoa</taxon>
        <taxon>Chordata</taxon>
        <taxon>Craniata</taxon>
        <taxon>Vertebrata</taxon>
        <taxon>Euteleostomi</taxon>
        <taxon>Actinopterygii</taxon>
        <taxon>Neopterygii</taxon>
        <taxon>Teleostei</taxon>
        <taxon>Clupei</taxon>
        <taxon>Clupeiformes</taxon>
        <taxon>Clupeoidei</taxon>
        <taxon>Clupeidae</taxon>
        <taxon>Clupea</taxon>
    </lineage>
</organism>
<keyword evidence="4 5" id="KW-0472">Membrane</keyword>
<evidence type="ECO:0000256" key="5">
    <source>
        <dbReference type="SAM" id="Phobius"/>
    </source>
</evidence>
<dbReference type="PANTHER" id="PTHR15937">
    <property type="entry name" value="TRANSMEMBRANE 7 SUPERFAMILY MEMBER 3"/>
    <property type="match status" value="1"/>
</dbReference>
<feature type="domain" description="TM7S3/TM198-like" evidence="7">
    <location>
        <begin position="315"/>
        <end position="519"/>
    </location>
</feature>
<dbReference type="KEGG" id="char:105897564"/>
<keyword evidence="2 5" id="KW-0812">Transmembrane</keyword>
<dbReference type="InterPro" id="IPR042502">
    <property type="entry name" value="TM7SF3"/>
</dbReference>
<feature type="transmembrane region" description="Helical" evidence="5">
    <location>
        <begin position="336"/>
        <end position="356"/>
    </location>
</feature>
<keyword evidence="8" id="KW-1185">Reference proteome</keyword>
<dbReference type="RefSeq" id="XP_012679962.1">
    <property type="nucleotide sequence ID" value="XM_012824508.3"/>
</dbReference>
<gene>
    <name evidence="9" type="primary">tm7sf3</name>
</gene>
<evidence type="ECO:0000256" key="6">
    <source>
        <dbReference type="SAM" id="SignalP"/>
    </source>
</evidence>
<dbReference type="GeneID" id="105897564"/>
<name>A0A6P3VTG2_CLUHA</name>
<feature type="signal peptide" evidence="6">
    <location>
        <begin position="1"/>
        <end position="43"/>
    </location>
</feature>
<feature type="transmembrane region" description="Helical" evidence="5">
    <location>
        <begin position="390"/>
        <end position="410"/>
    </location>
</feature>
<dbReference type="GO" id="GO:0005886">
    <property type="term" value="C:plasma membrane"/>
    <property type="evidence" value="ECO:0007669"/>
    <property type="project" value="TreeGrafter"/>
</dbReference>
<accession>A0A6P3VTG2</accession>